<dbReference type="Proteomes" id="UP001198242">
    <property type="component" value="Unassembled WGS sequence"/>
</dbReference>
<keyword evidence="1" id="KW-1133">Transmembrane helix</keyword>
<name>A0AAE3E0P0_9FIRM</name>
<evidence type="ECO:0000313" key="3">
    <source>
        <dbReference type="Proteomes" id="UP001198242"/>
    </source>
</evidence>
<dbReference type="Pfam" id="PF14208">
    <property type="entry name" value="DUF4320"/>
    <property type="match status" value="1"/>
</dbReference>
<dbReference type="RefSeq" id="WP_022230050.1">
    <property type="nucleotide sequence ID" value="NZ_JAJEQM010000016.1"/>
</dbReference>
<keyword evidence="3" id="KW-1185">Reference proteome</keyword>
<gene>
    <name evidence="2" type="ORF">LKE05_11250</name>
</gene>
<feature type="transmembrane region" description="Helical" evidence="1">
    <location>
        <begin position="28"/>
        <end position="53"/>
    </location>
</feature>
<sequence>MKKEIQKKSRRLSAFLKVKKKGSAYYELIIKTLVFITLIATAVSFFSIFTVYLNLNYTCRRVVREIEISGQVTSNTNALFATLKNNTNIGAGANMSVSASYFNAAQKKIQLRNTFDVTCTTSYRFDVFTPLGRDPIGFTIPMKVRMTGMSEKFWK</sequence>
<accession>A0AAE3E0P0</accession>
<comment type="caution">
    <text evidence="2">The sequence shown here is derived from an EMBL/GenBank/DDBJ whole genome shotgun (WGS) entry which is preliminary data.</text>
</comment>
<keyword evidence="1" id="KW-0472">Membrane</keyword>
<organism evidence="2 3">
    <name type="scientific">Hominilimicola fabiformis</name>
    <dbReference type="NCBI Taxonomy" id="2885356"/>
    <lineage>
        <taxon>Bacteria</taxon>
        <taxon>Bacillati</taxon>
        <taxon>Bacillota</taxon>
        <taxon>Clostridia</taxon>
        <taxon>Eubacteriales</taxon>
        <taxon>Oscillospiraceae</taxon>
        <taxon>Hominilimicola</taxon>
    </lineage>
</organism>
<reference evidence="2 3" key="1">
    <citation type="submission" date="2021-10" db="EMBL/GenBank/DDBJ databases">
        <title>Anaerobic single-cell dispensing facilitates the cultivation of human gut bacteria.</title>
        <authorList>
            <person name="Afrizal A."/>
        </authorList>
    </citation>
    <scope>NUCLEOTIDE SEQUENCE [LARGE SCALE GENOMIC DNA]</scope>
    <source>
        <strain evidence="2 3">CLA-AA-H232</strain>
    </source>
</reference>
<proteinExistence type="predicted"/>
<protein>
    <submittedName>
        <fullName evidence="2">DUF4320 family protein</fullName>
    </submittedName>
</protein>
<keyword evidence="1" id="KW-0812">Transmembrane</keyword>
<evidence type="ECO:0000313" key="2">
    <source>
        <dbReference type="EMBL" id="MCC2211361.1"/>
    </source>
</evidence>
<evidence type="ECO:0000256" key="1">
    <source>
        <dbReference type="SAM" id="Phobius"/>
    </source>
</evidence>
<dbReference type="InterPro" id="IPR025469">
    <property type="entry name" value="DUF4320"/>
</dbReference>
<dbReference type="EMBL" id="JAJEQM010000016">
    <property type="protein sequence ID" value="MCC2211361.1"/>
    <property type="molecule type" value="Genomic_DNA"/>
</dbReference>
<dbReference type="AlphaFoldDB" id="A0AAE3E0P0"/>